<evidence type="ECO:0000256" key="1">
    <source>
        <dbReference type="ARBA" id="ARBA00010645"/>
    </source>
</evidence>
<dbReference type="HAMAP" id="MF_00460">
    <property type="entry name" value="UPF0125_RnfH"/>
    <property type="match status" value="1"/>
</dbReference>
<evidence type="ECO:0000256" key="3">
    <source>
        <dbReference type="SAM" id="MobiDB-lite"/>
    </source>
</evidence>
<comment type="similarity">
    <text evidence="1 2">Belongs to the UPF0125 (RnfH) family.</text>
</comment>
<sequence length="115" mass="12400">MSVTAVAESRGGPDAIPVEVVYASADDQRLIALDVSRGTTVEQAIHASGILAIFPEIDLAQQEVGIFSQPVTRDHRLAAGDRVEIYRPLQVDPKAQRRARAREQRARGEGQAPGS</sequence>
<accession>A0ABV3S7M7</accession>
<reference evidence="4 5" key="1">
    <citation type="submission" date="2024-02" db="EMBL/GenBank/DDBJ databases">
        <title>New especies of Spiribacter isolated from saline water.</title>
        <authorList>
            <person name="Leon M.J."/>
            <person name="De La Haba R."/>
            <person name="Sanchez-Porro C."/>
            <person name="Ventosa A."/>
        </authorList>
    </citation>
    <scope>NUCLEOTIDE SEQUENCE [LARGE SCALE GENOMIC DNA]</scope>
    <source>
        <strain evidence="5">ag22IC4-227</strain>
    </source>
</reference>
<dbReference type="PANTHER" id="PTHR37483">
    <property type="entry name" value="UPF0125 PROTEIN RATB"/>
    <property type="match status" value="1"/>
</dbReference>
<organism evidence="4 5">
    <name type="scientific">Spiribacter onubensis</name>
    <dbReference type="NCBI Taxonomy" id="3122420"/>
    <lineage>
        <taxon>Bacteria</taxon>
        <taxon>Pseudomonadati</taxon>
        <taxon>Pseudomonadota</taxon>
        <taxon>Gammaproteobacteria</taxon>
        <taxon>Chromatiales</taxon>
        <taxon>Ectothiorhodospiraceae</taxon>
        <taxon>Spiribacter</taxon>
    </lineage>
</organism>
<dbReference type="EMBL" id="JBAKFJ010000001">
    <property type="protein sequence ID" value="MEX0386132.1"/>
    <property type="molecule type" value="Genomic_DNA"/>
</dbReference>
<evidence type="ECO:0000313" key="5">
    <source>
        <dbReference type="Proteomes" id="UP001556653"/>
    </source>
</evidence>
<gene>
    <name evidence="4" type="ORF">V6X64_03855</name>
</gene>
<comment type="caution">
    <text evidence="4">The sequence shown here is derived from an EMBL/GenBank/DDBJ whole genome shotgun (WGS) entry which is preliminary data.</text>
</comment>
<name>A0ABV3S7M7_9GAMM</name>
<dbReference type="InterPro" id="IPR016155">
    <property type="entry name" value="Mopterin_synth/thiamin_S_b"/>
</dbReference>
<proteinExistence type="inferred from homology"/>
<evidence type="ECO:0000313" key="4">
    <source>
        <dbReference type="EMBL" id="MEX0386132.1"/>
    </source>
</evidence>
<protein>
    <recommendedName>
        <fullName evidence="2">UPF0125 protein V6X64_03855</fullName>
    </recommendedName>
</protein>
<dbReference type="NCBIfam" id="NF002490">
    <property type="entry name" value="PRK01777.1"/>
    <property type="match status" value="1"/>
</dbReference>
<dbReference type="Pfam" id="PF03658">
    <property type="entry name" value="Ub-RnfH"/>
    <property type="match status" value="1"/>
</dbReference>
<dbReference type="Gene3D" id="3.10.20.280">
    <property type="entry name" value="RnfH-like"/>
    <property type="match status" value="1"/>
</dbReference>
<dbReference type="RefSeq" id="WP_367966610.1">
    <property type="nucleotide sequence ID" value="NZ_JBAKFJ010000001.1"/>
</dbReference>
<dbReference type="InterPro" id="IPR037021">
    <property type="entry name" value="RnfH_sf"/>
</dbReference>
<dbReference type="PANTHER" id="PTHR37483:SF1">
    <property type="entry name" value="UPF0125 PROTEIN RATB"/>
    <property type="match status" value="1"/>
</dbReference>
<dbReference type="Proteomes" id="UP001556653">
    <property type="component" value="Unassembled WGS sequence"/>
</dbReference>
<dbReference type="SUPFAM" id="SSF54285">
    <property type="entry name" value="MoaD/ThiS"/>
    <property type="match status" value="1"/>
</dbReference>
<feature type="region of interest" description="Disordered" evidence="3">
    <location>
        <begin position="89"/>
        <end position="115"/>
    </location>
</feature>
<dbReference type="InterPro" id="IPR005346">
    <property type="entry name" value="RnfH"/>
</dbReference>
<keyword evidence="5" id="KW-1185">Reference proteome</keyword>
<evidence type="ECO:0000256" key="2">
    <source>
        <dbReference type="HAMAP-Rule" id="MF_00460"/>
    </source>
</evidence>